<evidence type="ECO:0000256" key="1">
    <source>
        <dbReference type="SAM" id="Phobius"/>
    </source>
</evidence>
<gene>
    <name evidence="2" type="ORF">PFISCL1PPCAC_13558</name>
</gene>
<name>A0AAV5VRP2_9BILA</name>
<feature type="non-terminal residue" evidence="2">
    <location>
        <position position="129"/>
    </location>
</feature>
<reference evidence="2" key="1">
    <citation type="submission" date="2023-10" db="EMBL/GenBank/DDBJ databases">
        <title>Genome assembly of Pristionchus species.</title>
        <authorList>
            <person name="Yoshida K."/>
            <person name="Sommer R.J."/>
        </authorList>
    </citation>
    <scope>NUCLEOTIDE SEQUENCE</scope>
    <source>
        <strain evidence="2">RS5133</strain>
    </source>
</reference>
<keyword evidence="1" id="KW-1133">Transmembrane helix</keyword>
<feature type="transmembrane region" description="Helical" evidence="1">
    <location>
        <begin position="98"/>
        <end position="117"/>
    </location>
</feature>
<accession>A0AAV5VRP2</accession>
<dbReference type="EMBL" id="BTSY01000004">
    <property type="protein sequence ID" value="GMT22261.1"/>
    <property type="molecule type" value="Genomic_DNA"/>
</dbReference>
<organism evidence="2 3">
    <name type="scientific">Pristionchus fissidentatus</name>
    <dbReference type="NCBI Taxonomy" id="1538716"/>
    <lineage>
        <taxon>Eukaryota</taxon>
        <taxon>Metazoa</taxon>
        <taxon>Ecdysozoa</taxon>
        <taxon>Nematoda</taxon>
        <taxon>Chromadorea</taxon>
        <taxon>Rhabditida</taxon>
        <taxon>Rhabditina</taxon>
        <taxon>Diplogasteromorpha</taxon>
        <taxon>Diplogasteroidea</taxon>
        <taxon>Neodiplogasteridae</taxon>
        <taxon>Pristionchus</taxon>
    </lineage>
</organism>
<keyword evidence="3" id="KW-1185">Reference proteome</keyword>
<sequence>MTSALTTIGELLIPNWDFNYACCREANLFFNALYAIFLVLNTLTFILYIYVFLRNETLHANFRVILLILAFNDMALIYHRIADFWLTGRIDRETGVTYFIKMNCWCILFASLCNLIGERSFSLYAYRWF</sequence>
<dbReference type="AlphaFoldDB" id="A0AAV5VRP2"/>
<evidence type="ECO:0000313" key="3">
    <source>
        <dbReference type="Proteomes" id="UP001432322"/>
    </source>
</evidence>
<dbReference type="Proteomes" id="UP001432322">
    <property type="component" value="Unassembled WGS sequence"/>
</dbReference>
<evidence type="ECO:0008006" key="4">
    <source>
        <dbReference type="Google" id="ProtNLM"/>
    </source>
</evidence>
<protein>
    <recommendedName>
        <fullName evidence="4">G protein-coupled receptor</fullName>
    </recommendedName>
</protein>
<proteinExistence type="predicted"/>
<feature type="transmembrane region" description="Helical" evidence="1">
    <location>
        <begin position="60"/>
        <end position="78"/>
    </location>
</feature>
<feature type="transmembrane region" description="Helical" evidence="1">
    <location>
        <begin position="34"/>
        <end position="53"/>
    </location>
</feature>
<keyword evidence="1" id="KW-0812">Transmembrane</keyword>
<evidence type="ECO:0000313" key="2">
    <source>
        <dbReference type="EMBL" id="GMT22261.1"/>
    </source>
</evidence>
<keyword evidence="1" id="KW-0472">Membrane</keyword>
<comment type="caution">
    <text evidence="2">The sequence shown here is derived from an EMBL/GenBank/DDBJ whole genome shotgun (WGS) entry which is preliminary data.</text>
</comment>